<dbReference type="Proteomes" id="UP001165082">
    <property type="component" value="Unassembled WGS sequence"/>
</dbReference>
<sequence>MLVDVNEVDYKADCRVNLDHYKITVTDFDAQYGGNWGRLKRHICLFGASGDDWDEDVWEEGLEMTAFVYLAFNDPMVEETEIGALSWCANLWSVSFSHILRVREETFEKCSNLQYARFDKANRIAAGALIDCFNLRSVWAPCCTYVGQAAFLSCYELRDVVTFQPNVVTMDHAYSGCVALEVIAAAAGYTTEEWPTDGEIFEDRPDPTSAIKCYIWGRKTMDDNKKLFKSLMVLLELCNREVKGDKRITPRKPRSRSRLGSITSSFRSMWPTRDKSRREDAVEVTPNDHREKAERNWRAIATCPVMKFLSGRGRDLSRLVLSFLTGDKVGEGDVRWASKEELMALGIKYRVFDDDHPDDEKIKKDLMGSKTTRLSVTDSRK</sequence>
<evidence type="ECO:0000313" key="1">
    <source>
        <dbReference type="EMBL" id="GMH60653.1"/>
    </source>
</evidence>
<name>A0A9W7A0X4_9STRA</name>
<keyword evidence="2" id="KW-1185">Reference proteome</keyword>
<dbReference type="EMBL" id="BRXZ01002372">
    <property type="protein sequence ID" value="GMH60653.1"/>
    <property type="molecule type" value="Genomic_DNA"/>
</dbReference>
<dbReference type="AlphaFoldDB" id="A0A9W7A0X4"/>
<accession>A0A9W7A0X4</accession>
<gene>
    <name evidence="1" type="ORF">TrRE_jg13498</name>
</gene>
<dbReference type="Pfam" id="PF13306">
    <property type="entry name" value="LRR_5"/>
    <property type="match status" value="1"/>
</dbReference>
<dbReference type="OrthoDB" id="10423084at2759"/>
<dbReference type="InterPro" id="IPR026906">
    <property type="entry name" value="LRR_5"/>
</dbReference>
<dbReference type="Gene3D" id="3.80.10.10">
    <property type="entry name" value="Ribonuclease Inhibitor"/>
    <property type="match status" value="1"/>
</dbReference>
<protein>
    <submittedName>
        <fullName evidence="1">Uncharacterized protein</fullName>
    </submittedName>
</protein>
<organism evidence="1 2">
    <name type="scientific">Triparma retinervis</name>
    <dbReference type="NCBI Taxonomy" id="2557542"/>
    <lineage>
        <taxon>Eukaryota</taxon>
        <taxon>Sar</taxon>
        <taxon>Stramenopiles</taxon>
        <taxon>Ochrophyta</taxon>
        <taxon>Bolidophyceae</taxon>
        <taxon>Parmales</taxon>
        <taxon>Triparmaceae</taxon>
        <taxon>Triparma</taxon>
    </lineage>
</organism>
<reference evidence="1" key="1">
    <citation type="submission" date="2022-07" db="EMBL/GenBank/DDBJ databases">
        <title>Genome analysis of Parmales, a sister group of diatoms, reveals the evolutionary specialization of diatoms from phago-mixotrophs to photoautotrophs.</title>
        <authorList>
            <person name="Ban H."/>
            <person name="Sato S."/>
            <person name="Yoshikawa S."/>
            <person name="Kazumasa Y."/>
            <person name="Nakamura Y."/>
            <person name="Ichinomiya M."/>
            <person name="Saitoh K."/>
            <person name="Sato N."/>
            <person name="Blanc-Mathieu R."/>
            <person name="Endo H."/>
            <person name="Kuwata A."/>
            <person name="Ogata H."/>
        </authorList>
    </citation>
    <scope>NUCLEOTIDE SEQUENCE</scope>
</reference>
<evidence type="ECO:0000313" key="2">
    <source>
        <dbReference type="Proteomes" id="UP001165082"/>
    </source>
</evidence>
<proteinExistence type="predicted"/>
<dbReference type="InterPro" id="IPR032675">
    <property type="entry name" value="LRR_dom_sf"/>
</dbReference>
<comment type="caution">
    <text evidence="1">The sequence shown here is derived from an EMBL/GenBank/DDBJ whole genome shotgun (WGS) entry which is preliminary data.</text>
</comment>